<feature type="transmembrane region" description="Helical" evidence="10">
    <location>
        <begin position="232"/>
        <end position="254"/>
    </location>
</feature>
<reference evidence="13 14" key="1">
    <citation type="journal article" date="2019" name="Int. J. Syst. Evol. Microbiol.">
        <title>The Global Catalogue of Microorganisms (GCM) 10K type strain sequencing project: providing services to taxonomists for standard genome sequencing and annotation.</title>
        <authorList>
            <consortium name="The Broad Institute Genomics Platform"/>
            <consortium name="The Broad Institute Genome Sequencing Center for Infectious Disease"/>
            <person name="Wu L."/>
            <person name="Ma J."/>
        </authorList>
    </citation>
    <scope>NUCLEOTIDE SEQUENCE [LARGE SCALE GENOMIC DNA]</scope>
    <source>
        <strain evidence="13 14">JCM 14718</strain>
    </source>
</reference>
<comment type="caution">
    <text evidence="13">The sequence shown here is derived from an EMBL/GenBank/DDBJ whole genome shotgun (WGS) entry which is preliminary data.</text>
</comment>
<keyword evidence="7 10" id="KW-1133">Transmembrane helix</keyword>
<dbReference type="InterPro" id="IPR003593">
    <property type="entry name" value="AAA+_ATPase"/>
</dbReference>
<evidence type="ECO:0000256" key="1">
    <source>
        <dbReference type="ARBA" id="ARBA00004429"/>
    </source>
</evidence>
<feature type="transmembrane region" description="Helical" evidence="10">
    <location>
        <begin position="260"/>
        <end position="285"/>
    </location>
</feature>
<dbReference type="InterPro" id="IPR027417">
    <property type="entry name" value="P-loop_NTPase"/>
</dbReference>
<dbReference type="InterPro" id="IPR039421">
    <property type="entry name" value="Type_1_exporter"/>
</dbReference>
<evidence type="ECO:0000313" key="13">
    <source>
        <dbReference type="EMBL" id="GAA1659096.1"/>
    </source>
</evidence>
<feature type="transmembrane region" description="Helical" evidence="10">
    <location>
        <begin position="156"/>
        <end position="176"/>
    </location>
</feature>
<keyword evidence="5" id="KW-0067">ATP-binding</keyword>
<feature type="domain" description="ABC transporter" evidence="11">
    <location>
        <begin position="317"/>
        <end position="529"/>
    </location>
</feature>
<keyword evidence="2" id="KW-0997">Cell inner membrane</keyword>
<dbReference type="PROSITE" id="PS50929">
    <property type="entry name" value="ABC_TM1F"/>
    <property type="match status" value="1"/>
</dbReference>
<dbReference type="Gene3D" id="1.20.1560.10">
    <property type="entry name" value="ABC transporter type 1, transmembrane domain"/>
    <property type="match status" value="1"/>
</dbReference>
<comment type="similarity">
    <text evidence="9">Belongs to the ABC transporter superfamily. Siderophore-Fe(3+) uptake transporter (SIUT) (TC 3.A.1.21) family.</text>
</comment>
<evidence type="ECO:0000313" key="14">
    <source>
        <dbReference type="Proteomes" id="UP001500618"/>
    </source>
</evidence>
<gene>
    <name evidence="13" type="primary">cydC</name>
    <name evidence="13" type="ORF">GCM10009765_05550</name>
</gene>
<dbReference type="SUPFAM" id="SSF52540">
    <property type="entry name" value="P-loop containing nucleoside triphosphate hydrolases"/>
    <property type="match status" value="1"/>
</dbReference>
<dbReference type="EMBL" id="BAAANY010000002">
    <property type="protein sequence ID" value="GAA1659096.1"/>
    <property type="molecule type" value="Genomic_DNA"/>
</dbReference>
<keyword evidence="14" id="KW-1185">Reference proteome</keyword>
<keyword evidence="3 10" id="KW-0812">Transmembrane</keyword>
<dbReference type="InterPro" id="IPR003439">
    <property type="entry name" value="ABC_transporter-like_ATP-bd"/>
</dbReference>
<feature type="transmembrane region" description="Helical" evidence="10">
    <location>
        <begin position="51"/>
        <end position="72"/>
    </location>
</feature>
<comment type="subcellular location">
    <subcellularLocation>
        <location evidence="1">Cell inner membrane</location>
        <topology evidence="1">Multi-pass membrane protein</topology>
    </subcellularLocation>
</comment>
<evidence type="ECO:0000256" key="7">
    <source>
        <dbReference type="ARBA" id="ARBA00022989"/>
    </source>
</evidence>
<evidence type="ECO:0000256" key="4">
    <source>
        <dbReference type="ARBA" id="ARBA00022741"/>
    </source>
</evidence>
<dbReference type="Gene3D" id="3.40.50.300">
    <property type="entry name" value="P-loop containing nucleotide triphosphate hydrolases"/>
    <property type="match status" value="1"/>
</dbReference>
<dbReference type="NCBIfam" id="TIGR02868">
    <property type="entry name" value="CydC"/>
    <property type="match status" value="1"/>
</dbReference>
<dbReference type="PROSITE" id="PS50893">
    <property type="entry name" value="ABC_TRANSPORTER_2"/>
    <property type="match status" value="1"/>
</dbReference>
<protein>
    <submittedName>
        <fullName evidence="13">Thiol reductant ABC exporter subunit CydC</fullName>
    </submittedName>
</protein>
<feature type="transmembrane region" description="Helical" evidence="10">
    <location>
        <begin position="125"/>
        <end position="150"/>
    </location>
</feature>
<dbReference type="InterPro" id="IPR017871">
    <property type="entry name" value="ABC_transporter-like_CS"/>
</dbReference>
<dbReference type="InterPro" id="IPR036640">
    <property type="entry name" value="ABC1_TM_sf"/>
</dbReference>
<keyword evidence="4" id="KW-0547">Nucleotide-binding</keyword>
<sequence length="533" mass="54518">MRTSGLIRSAMPGLGRALAPAGIAGVAGELASIGLLSTATWLLCEAARRPSLAVLAVAIVGVRALALGRGTLRYVERLRGHDVALRMVAGLRGLLFGGLVEGRARLASGDLLSRLVSDVDAGQDLLVRCLLPGITAVGTGAAVVTGIAVVDPAAGLAAAIVVLLAWLGPPLSAAFVSRRTAKRLAPLRGELAAAVADQLHGAADLTAAGAWPWLLRHTHLLGIRLAGNEKSAAGPAAAGLFLPATGAVAVLSFTRVTGPVAAALAMAAFGAVGSALPLVDAAAYWHRSIRSLGRVGSLFDVSPDEQPKAVQGTVRTLRLRSVHCGYGSGDVLSGVDLDLWPGRRVALVGPSGAGKTTLLKLIAGQLAPTAGTMIAGGRPVGPADLAASCRGVLADSHVFHRSVRANLLIARPVAGDDEVTEALHRAGLGPWLETLPAGLDTVVGEDGGRLSGGQRQRLLLARALLSDAPLLVLDEPTEGLDRATAAEVLASIVEATHDRALVVATHDLDAALFQEILDVRDGRVVRRESIRTG</sequence>
<evidence type="ECO:0000256" key="3">
    <source>
        <dbReference type="ARBA" id="ARBA00022692"/>
    </source>
</evidence>
<accession>A0ABN2FTD0</accession>
<keyword evidence="2" id="KW-1003">Cell membrane</keyword>
<dbReference type="PANTHER" id="PTHR24221:SF654">
    <property type="entry name" value="ATP-BINDING CASSETTE SUB-FAMILY B MEMBER 6"/>
    <property type="match status" value="1"/>
</dbReference>
<dbReference type="SMART" id="SM00382">
    <property type="entry name" value="AAA"/>
    <property type="match status" value="1"/>
</dbReference>
<evidence type="ECO:0000256" key="10">
    <source>
        <dbReference type="SAM" id="Phobius"/>
    </source>
</evidence>
<dbReference type="Proteomes" id="UP001500618">
    <property type="component" value="Unassembled WGS sequence"/>
</dbReference>
<dbReference type="SUPFAM" id="SSF90123">
    <property type="entry name" value="ABC transporter transmembrane region"/>
    <property type="match status" value="1"/>
</dbReference>
<organism evidence="13 14">
    <name type="scientific">Fodinicola feengrottensis</name>
    <dbReference type="NCBI Taxonomy" id="435914"/>
    <lineage>
        <taxon>Bacteria</taxon>
        <taxon>Bacillati</taxon>
        <taxon>Actinomycetota</taxon>
        <taxon>Actinomycetes</taxon>
        <taxon>Mycobacteriales</taxon>
        <taxon>Fodinicola</taxon>
    </lineage>
</organism>
<dbReference type="PROSITE" id="PS00211">
    <property type="entry name" value="ABC_TRANSPORTER_1"/>
    <property type="match status" value="1"/>
</dbReference>
<dbReference type="PANTHER" id="PTHR24221">
    <property type="entry name" value="ATP-BINDING CASSETTE SUB-FAMILY B"/>
    <property type="match status" value="1"/>
</dbReference>
<evidence type="ECO:0000256" key="8">
    <source>
        <dbReference type="ARBA" id="ARBA00023136"/>
    </source>
</evidence>
<dbReference type="InterPro" id="IPR014223">
    <property type="entry name" value="ABC_CydC/D"/>
</dbReference>
<feature type="transmembrane region" description="Helical" evidence="10">
    <location>
        <begin position="20"/>
        <end position="44"/>
    </location>
</feature>
<dbReference type="Pfam" id="PF00005">
    <property type="entry name" value="ABC_tran"/>
    <property type="match status" value="1"/>
</dbReference>
<keyword evidence="6" id="KW-1278">Translocase</keyword>
<evidence type="ECO:0000256" key="9">
    <source>
        <dbReference type="ARBA" id="ARBA00023455"/>
    </source>
</evidence>
<evidence type="ECO:0000256" key="6">
    <source>
        <dbReference type="ARBA" id="ARBA00022967"/>
    </source>
</evidence>
<name>A0ABN2FTD0_9ACTN</name>
<dbReference type="RefSeq" id="WP_163567499.1">
    <property type="nucleotide sequence ID" value="NZ_BAAANY010000002.1"/>
</dbReference>
<evidence type="ECO:0000259" key="11">
    <source>
        <dbReference type="PROSITE" id="PS50893"/>
    </source>
</evidence>
<proteinExistence type="inferred from homology"/>
<evidence type="ECO:0000256" key="2">
    <source>
        <dbReference type="ARBA" id="ARBA00022519"/>
    </source>
</evidence>
<evidence type="ECO:0000259" key="12">
    <source>
        <dbReference type="PROSITE" id="PS50929"/>
    </source>
</evidence>
<keyword evidence="8 10" id="KW-0472">Membrane</keyword>
<evidence type="ECO:0000256" key="5">
    <source>
        <dbReference type="ARBA" id="ARBA00022840"/>
    </source>
</evidence>
<dbReference type="InterPro" id="IPR011527">
    <property type="entry name" value="ABC1_TM_dom"/>
</dbReference>
<feature type="domain" description="ABC transmembrane type-1" evidence="12">
    <location>
        <begin position="21"/>
        <end position="210"/>
    </location>
</feature>